<dbReference type="EMBL" id="FPKU01000001">
    <property type="protein sequence ID" value="SFZ80616.1"/>
    <property type="molecule type" value="Genomic_DNA"/>
</dbReference>
<reference evidence="1 2" key="1">
    <citation type="submission" date="2016-11" db="EMBL/GenBank/DDBJ databases">
        <authorList>
            <person name="Jaros S."/>
            <person name="Januszkiewicz K."/>
            <person name="Wedrychowicz H."/>
        </authorList>
    </citation>
    <scope>NUCLEOTIDE SEQUENCE [LARGE SCALE GENOMIC DNA]</scope>
    <source>
        <strain evidence="1 2">ATCC 23634</strain>
    </source>
</reference>
<dbReference type="Proteomes" id="UP000183447">
    <property type="component" value="Unassembled WGS sequence"/>
</dbReference>
<organism evidence="1 2">
    <name type="scientific">Devosia enhydra</name>
    <dbReference type="NCBI Taxonomy" id="665118"/>
    <lineage>
        <taxon>Bacteria</taxon>
        <taxon>Pseudomonadati</taxon>
        <taxon>Pseudomonadota</taxon>
        <taxon>Alphaproteobacteria</taxon>
        <taxon>Hyphomicrobiales</taxon>
        <taxon>Devosiaceae</taxon>
        <taxon>Devosia</taxon>
    </lineage>
</organism>
<evidence type="ECO:0000313" key="1">
    <source>
        <dbReference type="EMBL" id="SFZ80616.1"/>
    </source>
</evidence>
<dbReference type="AlphaFoldDB" id="A0A1K2HS80"/>
<accession>A0A1K2HS80</accession>
<protein>
    <submittedName>
        <fullName evidence="1">Uncharacterized protein</fullName>
    </submittedName>
</protein>
<proteinExistence type="predicted"/>
<keyword evidence="2" id="KW-1185">Reference proteome</keyword>
<name>A0A1K2HS80_9HYPH</name>
<sequence length="110" mass="11930">MLRRSFTAVPERNVAIADGFVTEPYETAWADEARWFVHVLEAPAGARIAFSAETSPEGLTWCAHEAAPVSLSGAGLATMPLRDIGPWQRLRFTVEGAASVRAIVYLTLKG</sequence>
<gene>
    <name evidence="1" type="ORF">SAMN02983003_0030</name>
</gene>
<evidence type="ECO:0000313" key="2">
    <source>
        <dbReference type="Proteomes" id="UP000183447"/>
    </source>
</evidence>
<dbReference type="RefSeq" id="WP_072338416.1">
    <property type="nucleotide sequence ID" value="NZ_FPKU01000001.1"/>
</dbReference>
<dbReference type="STRING" id="665118.SAMN02983003_0030"/>